<accession>A0AAN9QIR9</accession>
<dbReference type="Proteomes" id="UP001367508">
    <property type="component" value="Unassembled WGS sequence"/>
</dbReference>
<sequence>MNGFLCRKRKKAMTNSLTSESYVRHNIITLKNVTLYSHQSNHRECSPRATLARRIGTGYSSKRVAKRIRSSPLTLASIHPIHDLGFAGDGI</sequence>
<dbReference type="EMBL" id="JAYMYQ010000004">
    <property type="protein sequence ID" value="KAK7336902.1"/>
    <property type="molecule type" value="Genomic_DNA"/>
</dbReference>
<evidence type="ECO:0000313" key="1">
    <source>
        <dbReference type="EMBL" id="KAK7336902.1"/>
    </source>
</evidence>
<gene>
    <name evidence="1" type="ORF">VNO77_17455</name>
</gene>
<proteinExistence type="predicted"/>
<organism evidence="1 2">
    <name type="scientific">Canavalia gladiata</name>
    <name type="common">Sword bean</name>
    <name type="synonym">Dolichos gladiatus</name>
    <dbReference type="NCBI Taxonomy" id="3824"/>
    <lineage>
        <taxon>Eukaryota</taxon>
        <taxon>Viridiplantae</taxon>
        <taxon>Streptophyta</taxon>
        <taxon>Embryophyta</taxon>
        <taxon>Tracheophyta</taxon>
        <taxon>Spermatophyta</taxon>
        <taxon>Magnoliopsida</taxon>
        <taxon>eudicotyledons</taxon>
        <taxon>Gunneridae</taxon>
        <taxon>Pentapetalae</taxon>
        <taxon>rosids</taxon>
        <taxon>fabids</taxon>
        <taxon>Fabales</taxon>
        <taxon>Fabaceae</taxon>
        <taxon>Papilionoideae</taxon>
        <taxon>50 kb inversion clade</taxon>
        <taxon>NPAAA clade</taxon>
        <taxon>indigoferoid/millettioid clade</taxon>
        <taxon>Phaseoleae</taxon>
        <taxon>Canavalia</taxon>
    </lineage>
</organism>
<protein>
    <submittedName>
        <fullName evidence="1">Uncharacterized protein</fullName>
    </submittedName>
</protein>
<keyword evidence="2" id="KW-1185">Reference proteome</keyword>
<dbReference type="AlphaFoldDB" id="A0AAN9QIR9"/>
<reference evidence="1 2" key="1">
    <citation type="submission" date="2024-01" db="EMBL/GenBank/DDBJ databases">
        <title>The genomes of 5 underutilized Papilionoideae crops provide insights into root nodulation and disease resistanc.</title>
        <authorList>
            <person name="Jiang F."/>
        </authorList>
    </citation>
    <scope>NUCLEOTIDE SEQUENCE [LARGE SCALE GENOMIC DNA]</scope>
    <source>
        <strain evidence="1">LVBAO_FW01</strain>
        <tissue evidence="1">Leaves</tissue>
    </source>
</reference>
<name>A0AAN9QIR9_CANGL</name>
<evidence type="ECO:0000313" key="2">
    <source>
        <dbReference type="Proteomes" id="UP001367508"/>
    </source>
</evidence>
<comment type="caution">
    <text evidence="1">The sequence shown here is derived from an EMBL/GenBank/DDBJ whole genome shotgun (WGS) entry which is preliminary data.</text>
</comment>